<dbReference type="CDD" id="cd00737">
    <property type="entry name" value="lyz_endolysin_autolysin"/>
    <property type="match status" value="1"/>
</dbReference>
<evidence type="ECO:0000256" key="5">
    <source>
        <dbReference type="ARBA" id="ARBA00023200"/>
    </source>
</evidence>
<dbReference type="EMBL" id="CP133586">
    <property type="protein sequence ID" value="WMT14937.1"/>
    <property type="molecule type" value="Genomic_DNA"/>
</dbReference>
<dbReference type="InterPro" id="IPR023346">
    <property type="entry name" value="Lysozyme-like_dom_sf"/>
</dbReference>
<proteinExistence type="inferred from homology"/>
<dbReference type="HAMAP" id="MF_04110">
    <property type="entry name" value="ENDOLYSIN_T4"/>
    <property type="match status" value="1"/>
</dbReference>
<evidence type="ECO:0000256" key="1">
    <source>
        <dbReference type="ARBA" id="ARBA00000632"/>
    </source>
</evidence>
<dbReference type="Proteomes" id="UP001235341">
    <property type="component" value="Chromosome"/>
</dbReference>
<evidence type="ECO:0000313" key="8">
    <source>
        <dbReference type="EMBL" id="WMT14937.1"/>
    </source>
</evidence>
<evidence type="ECO:0000313" key="9">
    <source>
        <dbReference type="Proteomes" id="UP001235341"/>
    </source>
</evidence>
<organism evidence="8 9">
    <name type="scientific">Serratia fonticola</name>
    <dbReference type="NCBI Taxonomy" id="47917"/>
    <lineage>
        <taxon>Bacteria</taxon>
        <taxon>Pseudomonadati</taxon>
        <taxon>Pseudomonadota</taxon>
        <taxon>Gammaproteobacteria</taxon>
        <taxon>Enterobacterales</taxon>
        <taxon>Yersiniaceae</taxon>
        <taxon>Serratia</taxon>
    </lineage>
</organism>
<comment type="similarity">
    <text evidence="7">Belongs to the glycosyl hydrolase 24 family.</text>
</comment>
<accession>A0ABY9PNF0</accession>
<evidence type="ECO:0000256" key="4">
    <source>
        <dbReference type="ARBA" id="ARBA00022801"/>
    </source>
</evidence>
<evidence type="ECO:0000256" key="7">
    <source>
        <dbReference type="RuleBase" id="RU003788"/>
    </source>
</evidence>
<dbReference type="RefSeq" id="WP_309205683.1">
    <property type="nucleotide sequence ID" value="NZ_CP133586.1"/>
</dbReference>
<keyword evidence="2 7" id="KW-0929">Antimicrobial</keyword>
<dbReference type="InterPro" id="IPR034690">
    <property type="entry name" value="Endolysin_T4_type"/>
</dbReference>
<dbReference type="PANTHER" id="PTHR38107:SF3">
    <property type="entry name" value="LYSOZYME RRRD-RELATED"/>
    <property type="match status" value="1"/>
</dbReference>
<dbReference type="PANTHER" id="PTHR38107">
    <property type="match status" value="1"/>
</dbReference>
<gene>
    <name evidence="8" type="ORF">RFB13_00850</name>
</gene>
<dbReference type="EC" id="3.2.1.17" evidence="7"/>
<keyword evidence="9" id="KW-1185">Reference proteome</keyword>
<dbReference type="Gene3D" id="1.10.530.40">
    <property type="match status" value="1"/>
</dbReference>
<dbReference type="InterPro" id="IPR023347">
    <property type="entry name" value="Lysozyme_dom_sf"/>
</dbReference>
<comment type="catalytic activity">
    <reaction evidence="1 7">
        <text>Hydrolysis of (1-&gt;4)-beta-linkages between N-acetylmuramic acid and N-acetyl-D-glucosamine residues in a peptidoglycan and between N-acetyl-D-glucosamine residues in chitodextrins.</text>
        <dbReference type="EC" id="3.2.1.17"/>
    </reaction>
</comment>
<evidence type="ECO:0000256" key="6">
    <source>
        <dbReference type="ARBA" id="ARBA00023295"/>
    </source>
</evidence>
<dbReference type="InterPro" id="IPR051018">
    <property type="entry name" value="Bacteriophage_GH24"/>
</dbReference>
<dbReference type="Pfam" id="PF00959">
    <property type="entry name" value="Phage_lysozyme"/>
    <property type="match status" value="1"/>
</dbReference>
<keyword evidence="3 7" id="KW-0081">Bacteriolytic enzyme</keyword>
<keyword evidence="5" id="KW-1035">Host cytoplasm</keyword>
<evidence type="ECO:0000256" key="2">
    <source>
        <dbReference type="ARBA" id="ARBA00022529"/>
    </source>
</evidence>
<sequence>MNNDVKITRWQLPFSAMDEGEVTPVDYLHRLASAGGGFYPMGANQLWHGGIHIDDGVRQQLNNEMALTCLADGEVIAYRVDSRPSKATYPEGEAQFSTGFTLVHHVLEMPLKTANSETDATEEGSQPIKLNLYSLYMHLSPWSAYQNDTTLPAPAYWSQTQNEFVVGEKARDILKVPLTLDPPSSEPQAEIVGLNIRDKPRRGSKIGIVARGSTIRIAEQKIVNNNPWGRIEEVWGGALYPDIPAHPDGGLKGWVFLKELDALPPPPEALNSVVIVDPPRPIKVGELIGYPGPNQLGSDAKVETPPSPLLHFELFTCDDLPGLMAQMATRASQLSEQDKPLRLVTQGTNLYTARRGDTAITQREFLAKSAEGSPDDEWVRVVRQRKLIVERETYLGPYSNKRYRLKNKAKLAQDFDIPLEEIPDQVQFTGDFYGELDRQITRSESSAQAQGYTRRGISFTPANAPEPFWVKGSDLNPTGTQAARSSIDAWNTFPLKKGVNPVDGKVGFPYLMPTQLNGIRRATDETGKVWWFITVGDDAGNDLSGWVLEEAPDITRHSPWEWVLFSKVSETASPAQTLDRMNRKAQLNKADYTPLMTKLYSIINNGDNDERYLTLSQLQGAFNRPWLAQQLSRLIINYESEWYTDGSMTKWDELDDYVGEKGLPYWQAEKNQRIKKLLWWKEIAGKHGISVDGKAWHFHPVGMVENFGVYDADIVTYHIYSTGKIVKKSPVKLLSGYERKYKYVYHDESNKEHEICIVEWNLTKKKAKGVIHTSIPSTSGIISDENVVEGDTRRRVKYANGDIAEYGRHSDHGHIWRLYKALREDIHIVKMPDSLDYEKDGVVIKYEFSNTKRRYTGPGPLAGFIGALAEIKEKITTTGSCFKEASCFPSAAHVNGDSVDTLYLHNSSKDQTFISAMKKFHFKQILVGNSSYFTQFRDCSNGGELHNSHLHSGNFDNSAIDSDNSNPDGRVDVNELSLSNNGRAFIKEWEKFEPTAYNDSKGFCTIGYGHLIARNKCENISLPSEFVGEITRERASELFEERVPDYEKGVKKYVAVKLHQYEFDALVSLLFNIGADGLPLKTPLLLRKLNSKDYEGAAHEMLDVTNNGTEGLVLRRKSENDLFLNNIYNASH</sequence>
<dbReference type="InterPro" id="IPR033907">
    <property type="entry name" value="Endolysin_autolysin"/>
</dbReference>
<name>A0ABY9PNF0_SERFO</name>
<evidence type="ECO:0000256" key="3">
    <source>
        <dbReference type="ARBA" id="ARBA00022638"/>
    </source>
</evidence>
<keyword evidence="4 7" id="KW-0378">Hydrolase</keyword>
<reference evidence="8 9" key="1">
    <citation type="submission" date="2023-08" db="EMBL/GenBank/DDBJ databases">
        <title>Complete Genome and Methylome dissection of Serratia fonticola NEB369.</title>
        <authorList>
            <person name="Fomenkov A."/>
            <person name="Roberts R.D."/>
        </authorList>
    </citation>
    <scope>NUCLEOTIDE SEQUENCE [LARGE SCALE GENOMIC DNA]</scope>
    <source>
        <strain evidence="8 9">NEB369</strain>
    </source>
</reference>
<protein>
    <recommendedName>
        <fullName evidence="7">Lysozyme</fullName>
        <ecNumber evidence="7">3.2.1.17</ecNumber>
    </recommendedName>
</protein>
<dbReference type="InterPro" id="IPR002196">
    <property type="entry name" value="Glyco_hydro_24"/>
</dbReference>
<keyword evidence="6 7" id="KW-0326">Glycosidase</keyword>
<dbReference type="SUPFAM" id="SSF53955">
    <property type="entry name" value="Lysozyme-like"/>
    <property type="match status" value="1"/>
</dbReference>